<proteinExistence type="predicted"/>
<dbReference type="GO" id="GO:0006520">
    <property type="term" value="P:amino acid metabolic process"/>
    <property type="evidence" value="ECO:0007669"/>
    <property type="project" value="InterPro"/>
</dbReference>
<accession>A0A510PFU5</accession>
<reference evidence="2 3" key="1">
    <citation type="journal article" date="2019" name="Appl. Environ. Microbiol.">
        <title>Co-occurrence of broad and narrow host-range viruses infecting the toxic bloom-forming cyanobacterium Microcystis aeruginosa.</title>
        <authorList>
            <person name="Morimoto D."/>
            <person name="Tominaga K."/>
            <person name="Nishimura Y."/>
            <person name="Yoshida N."/>
            <person name="Kimura S."/>
            <person name="Sako Y."/>
            <person name="Yoshida T."/>
        </authorList>
    </citation>
    <scope>NUCLEOTIDE SEQUENCE [LARGE SCALE GENOMIC DNA]</scope>
    <source>
        <strain evidence="2 3">11-30S32</strain>
    </source>
</reference>
<protein>
    <submittedName>
        <fullName evidence="2">Uncharacterized protein</fullName>
    </submittedName>
</protein>
<evidence type="ECO:0000313" key="3">
    <source>
        <dbReference type="Proteomes" id="UP000321223"/>
    </source>
</evidence>
<dbReference type="GO" id="GO:0016597">
    <property type="term" value="F:amino acid binding"/>
    <property type="evidence" value="ECO:0007669"/>
    <property type="project" value="InterPro"/>
</dbReference>
<dbReference type="AlphaFoldDB" id="A0A510PFU5"/>
<dbReference type="EMBL" id="BHVU01000053">
    <property type="protein sequence ID" value="GCA92629.1"/>
    <property type="molecule type" value="Genomic_DNA"/>
</dbReference>
<evidence type="ECO:0000313" key="2">
    <source>
        <dbReference type="EMBL" id="GCA92629.1"/>
    </source>
</evidence>
<name>A0A510PFU5_MICAE</name>
<dbReference type="InterPro" id="IPR036901">
    <property type="entry name" value="Asp/Orn_carbamoylTrfase_sf"/>
</dbReference>
<comment type="caution">
    <text evidence="2">The sequence shown here is derived from an EMBL/GenBank/DDBJ whole genome shotgun (WGS) entry which is preliminary data.</text>
</comment>
<dbReference type="RefSeq" id="WP_147069479.1">
    <property type="nucleotide sequence ID" value="NZ_BHVU01000053.1"/>
</dbReference>
<organism evidence="2 3">
    <name type="scientific">Microcystis aeruginosa 11-30S32</name>
    <dbReference type="NCBI Taxonomy" id="2358142"/>
    <lineage>
        <taxon>Bacteria</taxon>
        <taxon>Bacillati</taxon>
        <taxon>Cyanobacteriota</taxon>
        <taxon>Cyanophyceae</taxon>
        <taxon>Oscillatoriophycideae</taxon>
        <taxon>Chroococcales</taxon>
        <taxon>Microcystaceae</taxon>
        <taxon>Microcystis</taxon>
    </lineage>
</organism>
<gene>
    <name evidence="2" type="ORF">MAE30S32_12810</name>
</gene>
<sequence length="196" mass="23073">MRIEINSQDLQERTQLIKKMLRPLVLKNNLLFVQPVSKGDEYVASVRDTYQSTTNQYTESRFKTFVPDLQATYYERWYKTYQGKKEKFYLDRAYLHFYIIDKTLPEPAEKEFCLLHCDPNEPDDAAHAKYKQSLHLHIECSDASWPHCDVWPRAHIALNNGYLDYVLKDINSLTNAMTEAILMLKEEVLAAVKIFD</sequence>
<dbReference type="SUPFAM" id="SSF53671">
    <property type="entry name" value="Aspartate/ornithine carbamoyltransferase"/>
    <property type="match status" value="1"/>
</dbReference>
<evidence type="ECO:0000256" key="1">
    <source>
        <dbReference type="ARBA" id="ARBA00022679"/>
    </source>
</evidence>
<dbReference type="Proteomes" id="UP000321223">
    <property type="component" value="Unassembled WGS sequence"/>
</dbReference>
<keyword evidence="1" id="KW-0808">Transferase</keyword>
<dbReference type="GO" id="GO:0016743">
    <property type="term" value="F:carboxyl- or carbamoyltransferase activity"/>
    <property type="evidence" value="ECO:0007669"/>
    <property type="project" value="InterPro"/>
</dbReference>